<proteinExistence type="predicted"/>
<keyword evidence="1" id="KW-1133">Transmembrane helix</keyword>
<evidence type="ECO:0000313" key="2">
    <source>
        <dbReference type="EMBL" id="KAF1986090.1"/>
    </source>
</evidence>
<keyword evidence="3" id="KW-1185">Reference proteome</keyword>
<gene>
    <name evidence="2" type="ORF">K402DRAFT_393951</name>
</gene>
<keyword evidence="1" id="KW-0812">Transmembrane</keyword>
<protein>
    <submittedName>
        <fullName evidence="2">Uncharacterized protein</fullName>
    </submittedName>
</protein>
<evidence type="ECO:0000313" key="3">
    <source>
        <dbReference type="Proteomes" id="UP000800041"/>
    </source>
</evidence>
<organism evidence="2 3">
    <name type="scientific">Aulographum hederae CBS 113979</name>
    <dbReference type="NCBI Taxonomy" id="1176131"/>
    <lineage>
        <taxon>Eukaryota</taxon>
        <taxon>Fungi</taxon>
        <taxon>Dikarya</taxon>
        <taxon>Ascomycota</taxon>
        <taxon>Pezizomycotina</taxon>
        <taxon>Dothideomycetes</taxon>
        <taxon>Pleosporomycetidae</taxon>
        <taxon>Aulographales</taxon>
        <taxon>Aulographaceae</taxon>
    </lineage>
</organism>
<dbReference type="Proteomes" id="UP000800041">
    <property type="component" value="Unassembled WGS sequence"/>
</dbReference>
<accession>A0A6G1GZ92</accession>
<keyword evidence="1" id="KW-0472">Membrane</keyword>
<dbReference type="AlphaFoldDB" id="A0A6G1GZ92"/>
<evidence type="ECO:0000256" key="1">
    <source>
        <dbReference type="SAM" id="Phobius"/>
    </source>
</evidence>
<name>A0A6G1GZ92_9PEZI</name>
<reference evidence="2" key="1">
    <citation type="journal article" date="2020" name="Stud. Mycol.">
        <title>101 Dothideomycetes genomes: a test case for predicting lifestyles and emergence of pathogens.</title>
        <authorList>
            <person name="Haridas S."/>
            <person name="Albert R."/>
            <person name="Binder M."/>
            <person name="Bloem J."/>
            <person name="Labutti K."/>
            <person name="Salamov A."/>
            <person name="Andreopoulos B."/>
            <person name="Baker S."/>
            <person name="Barry K."/>
            <person name="Bills G."/>
            <person name="Bluhm B."/>
            <person name="Cannon C."/>
            <person name="Castanera R."/>
            <person name="Culley D."/>
            <person name="Daum C."/>
            <person name="Ezra D."/>
            <person name="Gonzalez J."/>
            <person name="Henrissat B."/>
            <person name="Kuo A."/>
            <person name="Liang C."/>
            <person name="Lipzen A."/>
            <person name="Lutzoni F."/>
            <person name="Magnuson J."/>
            <person name="Mondo S."/>
            <person name="Nolan M."/>
            <person name="Ohm R."/>
            <person name="Pangilinan J."/>
            <person name="Park H.-J."/>
            <person name="Ramirez L."/>
            <person name="Alfaro M."/>
            <person name="Sun H."/>
            <person name="Tritt A."/>
            <person name="Yoshinaga Y."/>
            <person name="Zwiers L.-H."/>
            <person name="Turgeon B."/>
            <person name="Goodwin S."/>
            <person name="Spatafora J."/>
            <person name="Crous P."/>
            <person name="Grigoriev I."/>
        </authorList>
    </citation>
    <scope>NUCLEOTIDE SEQUENCE</scope>
    <source>
        <strain evidence="2">CBS 113979</strain>
    </source>
</reference>
<feature type="transmembrane region" description="Helical" evidence="1">
    <location>
        <begin position="16"/>
        <end position="37"/>
    </location>
</feature>
<dbReference type="EMBL" id="ML977158">
    <property type="protein sequence ID" value="KAF1986090.1"/>
    <property type="molecule type" value="Genomic_DNA"/>
</dbReference>
<sequence length="104" mass="11419">MYVPLPSLSLSPLCPFSTFLILNLFPIFLSTLLPNFGQKTLCLPPNKLTLILTPGLSNTRHSLNSSFVPLSHLIFLSHGSCVHQSLYGVCVMTIGRSISQKPYS</sequence>